<dbReference type="Proteomes" id="UP000006906">
    <property type="component" value="Chromosome 7"/>
</dbReference>
<proteinExistence type="predicted"/>
<dbReference type="AlphaFoldDB" id="A0A2K3DLB6"/>
<keyword evidence="4" id="KW-1185">Reference proteome</keyword>
<feature type="compositionally biased region" description="Low complexity" evidence="2">
    <location>
        <begin position="590"/>
        <end position="601"/>
    </location>
</feature>
<sequence>MALAPADPEKALLARALLDRERRGQQLEEEVRKLQGMLAQGVSRESTEFKGPRGWCSPKRCTAVASARPATGLAARPCRRCFSAAATDGRLGPRDQLPCNCSCPSITTAAARPAASPEPWRSATGAAGGRGGSGSEANRRPHAADAWAAAGAFGADVGLVTEPVAVLRDVLNLRPEHGAGRCGSGGPSGGPGRVQAAHVAATQEHPGPDGTISVTGTHDCQQHHPQLVQAAVEERLRGAYRAMLLQLQHRYATECERQEEAHKLQLQEQAEEHTKVLRNLAEAHSSELAAATKHLEREAAGRRADVHRLEALLSAARAAVESSHGQLAAARAAAEALQAQLQLQRATHEAELMHVRQVTIPLQHHDDMVAHMRAEWDAALKQRERDYASLLQQLSELRQQMSSVGASSAGGARGGGSSSGGTGPRDGEGGTGSSSSGPGSSDTAARTVAGNKGAGVRPAQSGGGSCGENTAGQLPQLCRDHNVLEEAQPEPAASAGSIARSPRRRAATAEDQQGGHPASAAADEAGQQPSTMGTLHVACEPGAASAAGSGAAALPQAPLRFLNSAPVAAAPELYPHRQVQQLRHLRQSHPGPSLPGSGPPSTRAAPSPDRQRQQQPHQVLASRPASPDARSFCSSIDPADDLGAAVFELSEDTRRTAFGAAAAAASEAAGAPDVTPQSRGPVDRPTSAGSISLGRMERLVDAVMRGPDKAATSSGQGRLRRGTGASAETDGSCAAADQPWAGSASTGIGPQHMGSPEGPNTSDATFGRWQGQQQAASTGAAQGGGATQQTGRRVHTPDVVHAKGRSRQPFCCSPRVSPTREDRGARGGSSPSATWGARSGNPAALGNVLRCLRCGLNDVSSPGECRFHPALLPQPGSLVFSPEWLTCQAAGHTFATAGCLVRPQHFYTPHMLLTAQMQPPPAAQGLVQQGQALSPARRTGAVAGVGRSALAGTAQAGGPGAAGASGGRGGASASPRSPLGPARGAASNEDVAQGPAAGPASGVRGVPPASASWAAIAASPSRPAHERSGAVAVTGDRRSPAGAERGGRARWGVGTGAGVSPRGPGRVASGRGVGDSTSPSPRPRNRLPAPLPQR</sequence>
<dbReference type="GeneID" id="5718184"/>
<feature type="region of interest" description="Disordered" evidence="2">
    <location>
        <begin position="707"/>
        <end position="839"/>
    </location>
</feature>
<gene>
    <name evidence="3" type="ORF">CHLRE_07g350800v5</name>
</gene>
<dbReference type="Gramene" id="PNW81313">
    <property type="protein sequence ID" value="PNW81313"/>
    <property type="gene ID" value="CHLRE_07g350800v5"/>
</dbReference>
<feature type="compositionally biased region" description="Gly residues" evidence="2">
    <location>
        <begin position="411"/>
        <end position="432"/>
    </location>
</feature>
<feature type="region of interest" description="Disordered" evidence="2">
    <location>
        <begin position="581"/>
        <end position="631"/>
    </location>
</feature>
<dbReference type="ExpressionAtlas" id="A0A2K3DLB6">
    <property type="expression patterns" value="baseline and differential"/>
</dbReference>
<evidence type="ECO:0000256" key="1">
    <source>
        <dbReference type="SAM" id="Coils"/>
    </source>
</evidence>
<dbReference type="InParanoid" id="A0A2K3DLB6"/>
<protein>
    <submittedName>
        <fullName evidence="3">Uncharacterized protein</fullName>
    </submittedName>
</protein>
<keyword evidence="1" id="KW-0175">Coiled coil</keyword>
<evidence type="ECO:0000313" key="4">
    <source>
        <dbReference type="Proteomes" id="UP000006906"/>
    </source>
</evidence>
<feature type="region of interest" description="Disordered" evidence="2">
    <location>
        <begin position="666"/>
        <end position="695"/>
    </location>
</feature>
<name>A0A2K3DLB6_CHLRE</name>
<feature type="compositionally biased region" description="Low complexity" evidence="2">
    <location>
        <begin position="1007"/>
        <end position="1022"/>
    </location>
</feature>
<feature type="compositionally biased region" description="Low complexity" evidence="2">
    <location>
        <begin position="770"/>
        <end position="780"/>
    </location>
</feature>
<evidence type="ECO:0000256" key="2">
    <source>
        <dbReference type="SAM" id="MobiDB-lite"/>
    </source>
</evidence>
<feature type="region of interest" description="Disordered" evidence="2">
    <location>
        <begin position="110"/>
        <end position="140"/>
    </location>
</feature>
<dbReference type="KEGG" id="cre:CHLRE_07g350800v5"/>
<evidence type="ECO:0000313" key="3">
    <source>
        <dbReference type="EMBL" id="PNW81313.1"/>
    </source>
</evidence>
<feature type="region of interest" description="Disordered" evidence="2">
    <location>
        <begin position="954"/>
        <end position="1094"/>
    </location>
</feature>
<feature type="compositionally biased region" description="Low complexity" evidence="2">
    <location>
        <begin position="401"/>
        <end position="410"/>
    </location>
</feature>
<dbReference type="OMA" id="QPRHANR"/>
<reference evidence="3 4" key="1">
    <citation type="journal article" date="2007" name="Science">
        <title>The Chlamydomonas genome reveals the evolution of key animal and plant functions.</title>
        <authorList>
            <person name="Merchant S.S."/>
            <person name="Prochnik S.E."/>
            <person name="Vallon O."/>
            <person name="Harris E.H."/>
            <person name="Karpowicz S.J."/>
            <person name="Witman G.B."/>
            <person name="Terry A."/>
            <person name="Salamov A."/>
            <person name="Fritz-Laylin L.K."/>
            <person name="Marechal-Drouard L."/>
            <person name="Marshall W.F."/>
            <person name="Qu L.H."/>
            <person name="Nelson D.R."/>
            <person name="Sanderfoot A.A."/>
            <person name="Spalding M.H."/>
            <person name="Kapitonov V.V."/>
            <person name="Ren Q."/>
            <person name="Ferris P."/>
            <person name="Lindquist E."/>
            <person name="Shapiro H."/>
            <person name="Lucas S.M."/>
            <person name="Grimwood J."/>
            <person name="Schmutz J."/>
            <person name="Cardol P."/>
            <person name="Cerutti H."/>
            <person name="Chanfreau G."/>
            <person name="Chen C.L."/>
            <person name="Cognat V."/>
            <person name="Croft M.T."/>
            <person name="Dent R."/>
            <person name="Dutcher S."/>
            <person name="Fernandez E."/>
            <person name="Fukuzawa H."/>
            <person name="Gonzalez-Ballester D."/>
            <person name="Gonzalez-Halphen D."/>
            <person name="Hallmann A."/>
            <person name="Hanikenne M."/>
            <person name="Hippler M."/>
            <person name="Inwood W."/>
            <person name="Jabbari K."/>
            <person name="Kalanon M."/>
            <person name="Kuras R."/>
            <person name="Lefebvre P.A."/>
            <person name="Lemaire S.D."/>
            <person name="Lobanov A.V."/>
            <person name="Lohr M."/>
            <person name="Manuell A."/>
            <person name="Meier I."/>
            <person name="Mets L."/>
            <person name="Mittag M."/>
            <person name="Mittelmeier T."/>
            <person name="Moroney J.V."/>
            <person name="Moseley J."/>
            <person name="Napoli C."/>
            <person name="Nedelcu A.M."/>
            <person name="Niyogi K."/>
            <person name="Novoselov S.V."/>
            <person name="Paulsen I.T."/>
            <person name="Pazour G."/>
            <person name="Purton S."/>
            <person name="Ral J.P."/>
            <person name="Riano-Pachon D.M."/>
            <person name="Riekhof W."/>
            <person name="Rymarquis L."/>
            <person name="Schroda M."/>
            <person name="Stern D."/>
            <person name="Umen J."/>
            <person name="Willows R."/>
            <person name="Wilson N."/>
            <person name="Zimmer S.L."/>
            <person name="Allmer J."/>
            <person name="Balk J."/>
            <person name="Bisova K."/>
            <person name="Chen C.J."/>
            <person name="Elias M."/>
            <person name="Gendler K."/>
            <person name="Hauser C."/>
            <person name="Lamb M.R."/>
            <person name="Ledford H."/>
            <person name="Long J.C."/>
            <person name="Minagawa J."/>
            <person name="Page M.D."/>
            <person name="Pan J."/>
            <person name="Pootakham W."/>
            <person name="Roje S."/>
            <person name="Rose A."/>
            <person name="Stahlberg E."/>
            <person name="Terauchi A.M."/>
            <person name="Yang P."/>
            <person name="Ball S."/>
            <person name="Bowler C."/>
            <person name="Dieckmann C.L."/>
            <person name="Gladyshev V.N."/>
            <person name="Green P."/>
            <person name="Jorgensen R."/>
            <person name="Mayfield S."/>
            <person name="Mueller-Roeber B."/>
            <person name="Rajamani S."/>
            <person name="Sayre R.T."/>
            <person name="Brokstein P."/>
            <person name="Dubchak I."/>
            <person name="Goodstein D."/>
            <person name="Hornick L."/>
            <person name="Huang Y.W."/>
            <person name="Jhaveri J."/>
            <person name="Luo Y."/>
            <person name="Martinez D."/>
            <person name="Ngau W.C."/>
            <person name="Otillar B."/>
            <person name="Poliakov A."/>
            <person name="Porter A."/>
            <person name="Szajkowski L."/>
            <person name="Werner G."/>
            <person name="Zhou K."/>
            <person name="Grigoriev I.V."/>
            <person name="Rokhsar D.S."/>
            <person name="Grossman A.R."/>
        </authorList>
    </citation>
    <scope>NUCLEOTIDE SEQUENCE [LARGE SCALE GENOMIC DNA]</scope>
    <source>
        <strain evidence="4">CC-503</strain>
    </source>
</reference>
<organism evidence="3 4">
    <name type="scientific">Chlamydomonas reinhardtii</name>
    <name type="common">Chlamydomonas smithii</name>
    <dbReference type="NCBI Taxonomy" id="3055"/>
    <lineage>
        <taxon>Eukaryota</taxon>
        <taxon>Viridiplantae</taxon>
        <taxon>Chlorophyta</taxon>
        <taxon>core chlorophytes</taxon>
        <taxon>Chlorophyceae</taxon>
        <taxon>CS clade</taxon>
        <taxon>Chlamydomonadales</taxon>
        <taxon>Chlamydomonadaceae</taxon>
        <taxon>Chlamydomonas</taxon>
    </lineage>
</organism>
<feature type="region of interest" description="Disordered" evidence="2">
    <location>
        <begin position="487"/>
        <end position="532"/>
    </location>
</feature>
<dbReference type="OrthoDB" id="543752at2759"/>
<accession>A0A2K3DLB6</accession>
<feature type="coiled-coil region" evidence="1">
    <location>
        <begin position="252"/>
        <end position="283"/>
    </location>
</feature>
<dbReference type="EMBL" id="CM008968">
    <property type="protein sequence ID" value="PNW81313.1"/>
    <property type="molecule type" value="Genomic_DNA"/>
</dbReference>
<dbReference type="PaxDb" id="3055-EDP03959"/>
<feature type="compositionally biased region" description="Gly residues" evidence="2">
    <location>
        <begin position="955"/>
        <end position="970"/>
    </location>
</feature>
<feature type="region of interest" description="Disordered" evidence="2">
    <location>
        <begin position="401"/>
        <end position="473"/>
    </location>
</feature>
<dbReference type="RefSeq" id="XP_042923123.1">
    <property type="nucleotide sequence ID" value="XM_043064555.1"/>
</dbReference>